<evidence type="ECO:0000256" key="1">
    <source>
        <dbReference type="ARBA" id="ARBA00001933"/>
    </source>
</evidence>
<dbReference type="Pfam" id="PF00282">
    <property type="entry name" value="Pyridoxal_deC"/>
    <property type="match status" value="1"/>
</dbReference>
<reference evidence="4 5" key="1">
    <citation type="submission" date="2022-04" db="EMBL/GenBank/DDBJ databases">
        <title>The arsenic-methylating capacity of Chitinophaga filiformis YT5 during chitin decomposition.</title>
        <authorList>
            <person name="Chen G."/>
            <person name="Liang Y."/>
        </authorList>
    </citation>
    <scope>NUCLEOTIDE SEQUENCE [LARGE SCALE GENOMIC DNA]</scope>
    <source>
        <strain evidence="4 5">YT5</strain>
    </source>
</reference>
<evidence type="ECO:0000313" key="5">
    <source>
        <dbReference type="Proteomes" id="UP000830198"/>
    </source>
</evidence>
<proteinExistence type="predicted"/>
<gene>
    <name evidence="4" type="ORF">MYF79_00620</name>
</gene>
<protein>
    <submittedName>
        <fullName evidence="4">Pyridoxal-dependent decarboxylase</fullName>
    </submittedName>
</protein>
<dbReference type="EMBL" id="CP095855">
    <property type="protein sequence ID" value="UPK69791.1"/>
    <property type="molecule type" value="Genomic_DNA"/>
</dbReference>
<dbReference type="InterPro" id="IPR015424">
    <property type="entry name" value="PyrdxlP-dep_Trfase"/>
</dbReference>
<accession>A0ABY4I4X5</accession>
<evidence type="ECO:0000313" key="4">
    <source>
        <dbReference type="EMBL" id="UPK69791.1"/>
    </source>
</evidence>
<sequence>MKQALSSRQRFAQNLAQQREEILAKLKVTGTGSDDLAGWFLGPKAENTELLQALIHQALDNHCNDRKTLYPNDPVYVTEEMKQTPEYQQTVSVLKNKLDVLLQQLKGSVPFWSYRWQSHMNWDTTLPSMAGYFGTMLYNPNNVAAEASPVTTVLEMIVGDELCKMLGYNISGESQTLGPKAWGHITCDGSIANNEAMWAARNLKYYTISLAAAIKNEPLLQKAGALKIRLADGSVTTMADAGSWELLNLSVDEVLGLPDRLNTEFHINLDLLNDIMENYSIQNIGFDGINKYIDSGIKSPVLMAASTCHYSWPKSAAVLGIGANNLIKIYVDENARLHIGRLKEELQNALDNRMPVLMVVAVIGTTEESAVDPLKEIVAVREDFRKKGLNFVIHSDAAWGGYFTSILRKPERQLSNRFVLYTPTLTMNAYVTEQYAHIHQSDSITIDPHKAGYIPYPAGGLCYKNGAMRNLVAFAAPVVYHGGVDPTVGIYGLEGSKPGAAAAAAYMSHQVIPLDQSGYGQILGKCLFNSKRLYSAFITMAEPDDPFIIVPFQRLPAEKNGEGPDKIKQQYEFIKEEIVPRTNEQIMANPQAVALLPELGSDQVIITYTFNFKENGVLNKNVDKLNELNLNIFQALSLSPGEHDHPSKTPMYLTQSQFDNESYGKSFVDDYKKRLGLSVDNDEPVNILISTTMNPWLTDTSEGNFIPELVKVLRQTVLEQVEKLVGALEEA</sequence>
<keyword evidence="3" id="KW-0456">Lyase</keyword>
<dbReference type="InterPro" id="IPR002129">
    <property type="entry name" value="PyrdxlP-dep_de-COase"/>
</dbReference>
<comment type="cofactor">
    <cofactor evidence="1">
        <name>pyridoxal 5'-phosphate</name>
        <dbReference type="ChEBI" id="CHEBI:597326"/>
    </cofactor>
</comment>
<dbReference type="PANTHER" id="PTHR42735">
    <property type="match status" value="1"/>
</dbReference>
<evidence type="ECO:0000256" key="2">
    <source>
        <dbReference type="ARBA" id="ARBA00022898"/>
    </source>
</evidence>
<dbReference type="Proteomes" id="UP000830198">
    <property type="component" value="Chromosome"/>
</dbReference>
<dbReference type="Gene3D" id="3.40.640.10">
    <property type="entry name" value="Type I PLP-dependent aspartate aminotransferase-like (Major domain)"/>
    <property type="match status" value="1"/>
</dbReference>
<keyword evidence="2" id="KW-0663">Pyridoxal phosphate</keyword>
<dbReference type="SUPFAM" id="SSF53383">
    <property type="entry name" value="PLP-dependent transferases"/>
    <property type="match status" value="1"/>
</dbReference>
<keyword evidence="5" id="KW-1185">Reference proteome</keyword>
<organism evidence="4 5">
    <name type="scientific">Chitinophaga filiformis</name>
    <name type="common">Myxococcus filiformis</name>
    <name type="synonym">Flexibacter filiformis</name>
    <dbReference type="NCBI Taxonomy" id="104663"/>
    <lineage>
        <taxon>Bacteria</taxon>
        <taxon>Pseudomonadati</taxon>
        <taxon>Bacteroidota</taxon>
        <taxon>Chitinophagia</taxon>
        <taxon>Chitinophagales</taxon>
        <taxon>Chitinophagaceae</taxon>
        <taxon>Chitinophaga</taxon>
    </lineage>
</organism>
<dbReference type="PANTHER" id="PTHR42735:SF4">
    <property type="entry name" value="PYRIDOXAL PHOSPHATE-DEPENDENT DECARBOXYLASE FAMILY PROTEIN"/>
    <property type="match status" value="1"/>
</dbReference>
<dbReference type="InterPro" id="IPR050477">
    <property type="entry name" value="GrpII_AminoAcid_Decarb"/>
</dbReference>
<dbReference type="InterPro" id="IPR015421">
    <property type="entry name" value="PyrdxlP-dep_Trfase_major"/>
</dbReference>
<name>A0ABY4I4X5_CHIFI</name>
<dbReference type="RefSeq" id="WP_247812058.1">
    <property type="nucleotide sequence ID" value="NZ_CP095855.1"/>
</dbReference>
<evidence type="ECO:0000256" key="3">
    <source>
        <dbReference type="ARBA" id="ARBA00023239"/>
    </source>
</evidence>